<dbReference type="EMBL" id="JACGWN010000017">
    <property type="protein sequence ID" value="KAL0391622.1"/>
    <property type="molecule type" value="Genomic_DNA"/>
</dbReference>
<evidence type="ECO:0000313" key="1">
    <source>
        <dbReference type="EMBL" id="KAL0391622.1"/>
    </source>
</evidence>
<reference evidence="1" key="2">
    <citation type="journal article" date="2024" name="Plant">
        <title>Genomic evolution and insights into agronomic trait innovations of Sesamum species.</title>
        <authorList>
            <person name="Miao H."/>
            <person name="Wang L."/>
            <person name="Qu L."/>
            <person name="Liu H."/>
            <person name="Sun Y."/>
            <person name="Le M."/>
            <person name="Wang Q."/>
            <person name="Wei S."/>
            <person name="Zheng Y."/>
            <person name="Lin W."/>
            <person name="Duan Y."/>
            <person name="Cao H."/>
            <person name="Xiong S."/>
            <person name="Wang X."/>
            <person name="Wei L."/>
            <person name="Li C."/>
            <person name="Ma Q."/>
            <person name="Ju M."/>
            <person name="Zhao R."/>
            <person name="Li G."/>
            <person name="Mu C."/>
            <person name="Tian Q."/>
            <person name="Mei H."/>
            <person name="Zhang T."/>
            <person name="Gao T."/>
            <person name="Zhang H."/>
        </authorList>
    </citation>
    <scope>NUCLEOTIDE SEQUENCE</scope>
    <source>
        <strain evidence="1">KEN1</strain>
    </source>
</reference>
<name>A0AAW2SGK9_9LAMI</name>
<reference evidence="1" key="1">
    <citation type="submission" date="2020-06" db="EMBL/GenBank/DDBJ databases">
        <authorList>
            <person name="Li T."/>
            <person name="Hu X."/>
            <person name="Zhang T."/>
            <person name="Song X."/>
            <person name="Zhang H."/>
            <person name="Dai N."/>
            <person name="Sheng W."/>
            <person name="Hou X."/>
            <person name="Wei L."/>
        </authorList>
    </citation>
    <scope>NUCLEOTIDE SEQUENCE</scope>
    <source>
        <strain evidence="1">KEN1</strain>
        <tissue evidence="1">Leaf</tissue>
    </source>
</reference>
<gene>
    <name evidence="1" type="ORF">Slati_4526400</name>
</gene>
<organism evidence="1">
    <name type="scientific">Sesamum latifolium</name>
    <dbReference type="NCBI Taxonomy" id="2727402"/>
    <lineage>
        <taxon>Eukaryota</taxon>
        <taxon>Viridiplantae</taxon>
        <taxon>Streptophyta</taxon>
        <taxon>Embryophyta</taxon>
        <taxon>Tracheophyta</taxon>
        <taxon>Spermatophyta</taxon>
        <taxon>Magnoliopsida</taxon>
        <taxon>eudicotyledons</taxon>
        <taxon>Gunneridae</taxon>
        <taxon>Pentapetalae</taxon>
        <taxon>asterids</taxon>
        <taxon>lamiids</taxon>
        <taxon>Lamiales</taxon>
        <taxon>Pedaliaceae</taxon>
        <taxon>Sesamum</taxon>
    </lineage>
</organism>
<sequence length="66" mass="7619">MEIGFRNPLYTELSRYQPLSLLVFKRHISSWLEGELSQSIPKIISLSYSYAHDPSIDPAETKEDYG</sequence>
<accession>A0AAW2SGK9</accession>
<dbReference type="AlphaFoldDB" id="A0AAW2SGK9"/>
<proteinExistence type="predicted"/>
<protein>
    <submittedName>
        <fullName evidence="1">Uncharacterized protein</fullName>
    </submittedName>
</protein>
<comment type="caution">
    <text evidence="1">The sequence shown here is derived from an EMBL/GenBank/DDBJ whole genome shotgun (WGS) entry which is preliminary data.</text>
</comment>